<name>A0ABS1RZA2_RHOSU</name>
<comment type="caution">
    <text evidence="3">The sequence shown here is derived from an EMBL/GenBank/DDBJ whole genome shotgun (WGS) entry which is preliminary data.</text>
</comment>
<feature type="compositionally biased region" description="Basic and acidic residues" evidence="1">
    <location>
        <begin position="124"/>
        <end position="133"/>
    </location>
</feature>
<keyword evidence="2" id="KW-1133">Transmembrane helix</keyword>
<evidence type="ECO:0000256" key="2">
    <source>
        <dbReference type="SAM" id="Phobius"/>
    </source>
</evidence>
<gene>
    <name evidence="3" type="ORF">JMM60_22185</name>
</gene>
<evidence type="ECO:0000256" key="1">
    <source>
        <dbReference type="SAM" id="MobiDB-lite"/>
    </source>
</evidence>
<feature type="transmembrane region" description="Helical" evidence="2">
    <location>
        <begin position="55"/>
        <end position="78"/>
    </location>
</feature>
<evidence type="ECO:0000313" key="3">
    <source>
        <dbReference type="EMBL" id="MBL3611414.1"/>
    </source>
</evidence>
<evidence type="ECO:0000313" key="4">
    <source>
        <dbReference type="Proteomes" id="UP000604473"/>
    </source>
</evidence>
<accession>A0ABS1RZA2</accession>
<keyword evidence="2" id="KW-0812">Transmembrane</keyword>
<feature type="compositionally biased region" description="Polar residues" evidence="1">
    <location>
        <begin position="101"/>
        <end position="119"/>
    </location>
</feature>
<dbReference type="Proteomes" id="UP000604473">
    <property type="component" value="Unassembled WGS sequence"/>
</dbReference>
<proteinExistence type="predicted"/>
<keyword evidence="2" id="KW-0472">Membrane</keyword>
<feature type="region of interest" description="Disordered" evidence="1">
    <location>
        <begin position="101"/>
        <end position="152"/>
    </location>
</feature>
<feature type="compositionally biased region" description="Basic and acidic residues" evidence="1">
    <location>
        <begin position="142"/>
        <end position="152"/>
    </location>
</feature>
<dbReference type="GeneID" id="93541568"/>
<sequence length="152" mass="15782">MLGYERSYGTGRFVCALIEIFGWLLVVVGGIVAIIGFGAGGVLGSGGFGSPRGAVISGFLSATPGLATVGIGLISIMLTQQTKATLDTAEMTRDLLAISRNSTHGPFGTASKSTGQASGVRQEPQLRRREPLAKGDIASDGQDEKNQKSPWK</sequence>
<keyword evidence="4" id="KW-1185">Reference proteome</keyword>
<protein>
    <submittedName>
        <fullName evidence="3">Uncharacterized protein</fullName>
    </submittedName>
</protein>
<organism evidence="3 4">
    <name type="scientific">Rhodovulum sulfidophilum</name>
    <name type="common">Rhodobacter sulfidophilus</name>
    <dbReference type="NCBI Taxonomy" id="35806"/>
    <lineage>
        <taxon>Bacteria</taxon>
        <taxon>Pseudomonadati</taxon>
        <taxon>Pseudomonadota</taxon>
        <taxon>Alphaproteobacteria</taxon>
        <taxon>Rhodobacterales</taxon>
        <taxon>Paracoccaceae</taxon>
        <taxon>Rhodovulum</taxon>
    </lineage>
</organism>
<reference evidence="3 4" key="1">
    <citation type="submission" date="2021-01" db="EMBL/GenBank/DDBJ databases">
        <title>Draft genomes of Rhodovulum sulfidophilum.</title>
        <authorList>
            <person name="Guzman M.S."/>
        </authorList>
    </citation>
    <scope>NUCLEOTIDE SEQUENCE [LARGE SCALE GENOMIC DNA]</scope>
    <source>
        <strain evidence="3 4">AB35</strain>
    </source>
</reference>
<feature type="transmembrane region" description="Helical" evidence="2">
    <location>
        <begin position="20"/>
        <end position="43"/>
    </location>
</feature>
<dbReference type="EMBL" id="JAESJJ010000116">
    <property type="protein sequence ID" value="MBL3611414.1"/>
    <property type="molecule type" value="Genomic_DNA"/>
</dbReference>
<dbReference type="RefSeq" id="WP_143540171.1">
    <property type="nucleotide sequence ID" value="NZ_CP015421.1"/>
</dbReference>